<feature type="region of interest" description="Disordered" evidence="1">
    <location>
        <begin position="1"/>
        <end position="27"/>
    </location>
</feature>
<dbReference type="FunFam" id="1.25.40.180:FF:000079">
    <property type="entry name" value="Related to cap binding protein 80 (Cbp80)"/>
    <property type="match status" value="1"/>
</dbReference>
<evidence type="ECO:0000259" key="2">
    <source>
        <dbReference type="Pfam" id="PF09088"/>
    </source>
</evidence>
<proteinExistence type="predicted"/>
<dbReference type="GO" id="GO:0000184">
    <property type="term" value="P:nuclear-transcribed mRNA catabolic process, nonsense-mediated decay"/>
    <property type="evidence" value="ECO:0007669"/>
    <property type="project" value="TreeGrafter"/>
</dbReference>
<organism evidence="4 5">
    <name type="scientific">Penicillium crustosum</name>
    <name type="common">Blue mold fungus</name>
    <dbReference type="NCBI Taxonomy" id="36656"/>
    <lineage>
        <taxon>Eukaryota</taxon>
        <taxon>Fungi</taxon>
        <taxon>Dikarya</taxon>
        <taxon>Ascomycota</taxon>
        <taxon>Pezizomycotina</taxon>
        <taxon>Eurotiomycetes</taxon>
        <taxon>Eurotiomycetidae</taxon>
        <taxon>Eurotiales</taxon>
        <taxon>Aspergillaceae</taxon>
        <taxon>Penicillium</taxon>
    </lineage>
</organism>
<feature type="compositionally biased region" description="Acidic residues" evidence="1">
    <location>
        <begin position="810"/>
        <end position="824"/>
    </location>
</feature>
<sequence length="824" mass="92388">MAENDRRNQGYRGGRKRRYRDDDDFDRRPQRRRYEEPLFVQVRRQLLTIAESAARRAEDDVQGIAKTVTDNYDDEEIRRDFVNISLDLVLEQPMKIPFIAGTVLVAHSLKPELGSEVLSKAAEALQKYIDIGAWREVKLLIRFLGILQPVYEGDGIFPLLEELFARAVDLQTASSEDLLGLELVKIIQFTIPYVMLSPATGFEAQASALLEKTDIIASTPHALVDLVNTFSPEENQEAAGQSVISLMQTQLQAEANKGWELKCLPRPWTDVRDVETDEPKSFESVTKVPFPTVTVPNPVPNGMRPLFPEVYLSVYANQEVDTVPAITDISSSLIRDALVDTINLLDFNRVATAKFLIDIDCYFTSTTFVKRATPFDRMRELIGEVQPWKPEDVAVDAVFSQLFQLPASEHKLVYYHSVLTECCKIAPAAIAPSLGRAIRFLYNSLDTMDLELSNRFLDWFAHHLSNFGFTWKWSEWTDDLDLPAIDPRMAFIQGALDKEIRLSFAQRIKGTLPDPYPKLITAGKEKDTPEFKYSSEMAPYSKEGQELMQLIRKKASDEEIQPVITAIEDQAKSQGVDDPKLPSTDAFVTSLCFVGSKSLSHVLSCIERSKDRLLAIGTESQHARCQIITSVMDYWVDQPGIAINIIDKLLNYTILSPLSVLEWALSESVAAGTILAKPHVFEMISATVGKVTNRMRQIVAARAQPGLYEPQLTVIDETLARERTDMQALFKYIEDSIVSIAAGSNDEQMERGDGSGTLPEDAIIRQWGRRWLRVFRRKAAVEESFISDALANATPLGTQAPPLSEREDAADGDLDIADADADAQ</sequence>
<reference evidence="4" key="1">
    <citation type="submission" date="2020-02" db="EMBL/GenBank/DDBJ databases">
        <authorList>
            <person name="Lichtner F.J."/>
        </authorList>
    </citation>
    <scope>NUCLEOTIDE SEQUENCE</scope>
    <source>
        <strain evidence="4">G10</strain>
    </source>
</reference>
<dbReference type="Pfam" id="PF09090">
    <property type="entry name" value="MIF4G_like_2"/>
    <property type="match status" value="1"/>
</dbReference>
<dbReference type="GO" id="GO:0005846">
    <property type="term" value="C:nuclear cap binding complex"/>
    <property type="evidence" value="ECO:0007669"/>
    <property type="project" value="InterPro"/>
</dbReference>
<evidence type="ECO:0000313" key="4">
    <source>
        <dbReference type="EMBL" id="KAF7522712.1"/>
    </source>
</evidence>
<feature type="domain" description="MIF4G-like type 2" evidence="3">
    <location>
        <begin position="531"/>
        <end position="783"/>
    </location>
</feature>
<dbReference type="PANTHER" id="PTHR12412:SF2">
    <property type="entry name" value="NUCLEAR CAP-BINDING PROTEIN SUBUNIT 1"/>
    <property type="match status" value="1"/>
</dbReference>
<dbReference type="PANTHER" id="PTHR12412">
    <property type="entry name" value="CAP BINDING PROTEIN"/>
    <property type="match status" value="1"/>
</dbReference>
<dbReference type="Pfam" id="PF09088">
    <property type="entry name" value="MIF4G_like"/>
    <property type="match status" value="1"/>
</dbReference>
<dbReference type="InterPro" id="IPR027159">
    <property type="entry name" value="CBP80"/>
</dbReference>
<feature type="domain" description="MIF4G-like type 1" evidence="2">
    <location>
        <begin position="324"/>
        <end position="514"/>
    </location>
</feature>
<dbReference type="Gene3D" id="1.25.40.180">
    <property type="match status" value="3"/>
</dbReference>
<evidence type="ECO:0000256" key="1">
    <source>
        <dbReference type="SAM" id="MobiDB-lite"/>
    </source>
</evidence>
<dbReference type="FunFam" id="1.25.40.180:FF:000045">
    <property type="entry name" value="snRNA cap binding complex subunit (Gcr3), putative"/>
    <property type="match status" value="1"/>
</dbReference>
<dbReference type="InterPro" id="IPR015174">
    <property type="entry name" value="MIF4G-like_typ-2"/>
</dbReference>
<evidence type="ECO:0000313" key="5">
    <source>
        <dbReference type="Proteomes" id="UP000701341"/>
    </source>
</evidence>
<dbReference type="EMBL" id="JAAOZQ010000050">
    <property type="protein sequence ID" value="KAF7522712.1"/>
    <property type="molecule type" value="Genomic_DNA"/>
</dbReference>
<evidence type="ECO:0000259" key="3">
    <source>
        <dbReference type="Pfam" id="PF09090"/>
    </source>
</evidence>
<dbReference type="InterPro" id="IPR016024">
    <property type="entry name" value="ARM-type_fold"/>
</dbReference>
<dbReference type="FunFam" id="1.25.40.180:FF:000035">
    <property type="entry name" value="snRNA cap binding complex subunit (Gcr3)"/>
    <property type="match status" value="1"/>
</dbReference>
<dbReference type="GO" id="GO:0003729">
    <property type="term" value="F:mRNA binding"/>
    <property type="evidence" value="ECO:0007669"/>
    <property type="project" value="TreeGrafter"/>
</dbReference>
<dbReference type="GO" id="GO:0000339">
    <property type="term" value="F:RNA cap binding"/>
    <property type="evidence" value="ECO:0007669"/>
    <property type="project" value="InterPro"/>
</dbReference>
<dbReference type="OrthoDB" id="10252707at2759"/>
<name>A0A9P5GGN2_PENCR</name>
<feature type="region of interest" description="Disordered" evidence="1">
    <location>
        <begin position="793"/>
        <end position="824"/>
    </location>
</feature>
<keyword evidence="5" id="KW-1185">Reference proteome</keyword>
<gene>
    <name evidence="4" type="ORF">PCG10_007226</name>
</gene>
<dbReference type="GO" id="GO:0006406">
    <property type="term" value="P:mRNA export from nucleus"/>
    <property type="evidence" value="ECO:0007669"/>
    <property type="project" value="InterPro"/>
</dbReference>
<accession>A0A9P5GGN2</accession>
<dbReference type="Proteomes" id="UP000701341">
    <property type="component" value="Unassembled WGS sequence"/>
</dbReference>
<dbReference type="GO" id="GO:0005634">
    <property type="term" value="C:nucleus"/>
    <property type="evidence" value="ECO:0007669"/>
    <property type="project" value="TreeGrafter"/>
</dbReference>
<dbReference type="AlphaFoldDB" id="A0A9P5GGN2"/>
<dbReference type="SUPFAM" id="SSF48371">
    <property type="entry name" value="ARM repeat"/>
    <property type="match status" value="3"/>
</dbReference>
<dbReference type="InterPro" id="IPR015172">
    <property type="entry name" value="MIF4G-like_typ-1"/>
</dbReference>
<protein>
    <submittedName>
        <fullName evidence="4">Uncharacterized protein</fullName>
    </submittedName>
</protein>
<comment type="caution">
    <text evidence="4">The sequence shown here is derived from an EMBL/GenBank/DDBJ whole genome shotgun (WGS) entry which is preliminary data.</text>
</comment>